<dbReference type="KEGG" id="add:HUW48_12150"/>
<evidence type="ECO:0000313" key="3">
    <source>
        <dbReference type="Proteomes" id="UP000514509"/>
    </source>
</evidence>
<dbReference type="PROSITE" id="PS51257">
    <property type="entry name" value="PROKAR_LIPOPROTEIN"/>
    <property type="match status" value="1"/>
</dbReference>
<organism evidence="2 3">
    <name type="scientific">Adhaeribacter radiodurans</name>
    <dbReference type="NCBI Taxonomy" id="2745197"/>
    <lineage>
        <taxon>Bacteria</taxon>
        <taxon>Pseudomonadati</taxon>
        <taxon>Bacteroidota</taxon>
        <taxon>Cytophagia</taxon>
        <taxon>Cytophagales</taxon>
        <taxon>Hymenobacteraceae</taxon>
        <taxon>Adhaeribacter</taxon>
    </lineage>
</organism>
<dbReference type="InterPro" id="IPR025345">
    <property type="entry name" value="DUF4249"/>
</dbReference>
<evidence type="ECO:0000256" key="1">
    <source>
        <dbReference type="SAM" id="SignalP"/>
    </source>
</evidence>
<keyword evidence="3" id="KW-1185">Reference proteome</keyword>
<evidence type="ECO:0000313" key="2">
    <source>
        <dbReference type="EMBL" id="QMU28739.1"/>
    </source>
</evidence>
<dbReference type="Pfam" id="PF14054">
    <property type="entry name" value="DUF4249"/>
    <property type="match status" value="1"/>
</dbReference>
<dbReference type="AlphaFoldDB" id="A0A7L7L8L2"/>
<name>A0A7L7L8L2_9BACT</name>
<keyword evidence="1" id="KW-0732">Signal</keyword>
<reference evidence="2 3" key="1">
    <citation type="submission" date="2020-06" db="EMBL/GenBank/DDBJ databases">
        <authorList>
            <person name="Hwang Y.J."/>
        </authorList>
    </citation>
    <scope>NUCLEOTIDE SEQUENCE [LARGE SCALE GENOMIC DNA]</scope>
    <source>
        <strain evidence="2 3">KUDC8001</strain>
    </source>
</reference>
<dbReference type="RefSeq" id="WP_182415923.1">
    <property type="nucleotide sequence ID" value="NZ_CP055153.1"/>
</dbReference>
<dbReference type="EMBL" id="CP055153">
    <property type="protein sequence ID" value="QMU28739.1"/>
    <property type="molecule type" value="Genomic_DNA"/>
</dbReference>
<accession>A0A7L7L8L2</accession>
<protein>
    <submittedName>
        <fullName evidence="2">DUF4249 domain-containing protein</fullName>
    </submittedName>
</protein>
<feature type="signal peptide" evidence="1">
    <location>
        <begin position="1"/>
        <end position="18"/>
    </location>
</feature>
<reference evidence="2 3" key="2">
    <citation type="submission" date="2020-08" db="EMBL/GenBank/DDBJ databases">
        <title>Adhaeribacter dokdonensis sp. nov., isolated from the rhizosphere of Elymus tsukushiensis, a plant native to the Dokdo Islands, Republic of Korea.</title>
        <authorList>
            <person name="Ghim S.Y."/>
        </authorList>
    </citation>
    <scope>NUCLEOTIDE SEQUENCE [LARGE SCALE GENOMIC DNA]</scope>
    <source>
        <strain evidence="2 3">KUDC8001</strain>
    </source>
</reference>
<dbReference type="Proteomes" id="UP000514509">
    <property type="component" value="Chromosome"/>
</dbReference>
<proteinExistence type="predicted"/>
<gene>
    <name evidence="2" type="ORF">HUW48_12150</name>
</gene>
<feature type="chain" id="PRO_5029484154" evidence="1">
    <location>
        <begin position="19"/>
        <end position="271"/>
    </location>
</feature>
<sequence>MKNFVFFFFSFLMLALTSCETVVDLDLKQSEPKLAVEAIITDQANQNTVKLTLSAPYAKNVEPTPVNDAQVIITDNAGNTIPFIHETNGLYKPATDFKGVIGRSYTLTILANGQSYTATSVLNSVPTLDKVTYEYVDGKNDDYGREEGYYISTAFQDIAGVKNYYKLYVVVNGQLRQQQSSDILVTEDKLYDGSYLDDLQLFTAFAQNDQLEVNLLSLTKEAYDFYAAMSDLANQGGLMGRNPANLPTNISNGAVGFFSTSAISSKSLVIE</sequence>